<protein>
    <submittedName>
        <fullName evidence="1">Uncharacterized protein</fullName>
    </submittedName>
</protein>
<organism evidence="1 2">
    <name type="scientific">Tribolium castaneum</name>
    <name type="common">Red flour beetle</name>
    <dbReference type="NCBI Taxonomy" id="7070"/>
    <lineage>
        <taxon>Eukaryota</taxon>
        <taxon>Metazoa</taxon>
        <taxon>Ecdysozoa</taxon>
        <taxon>Arthropoda</taxon>
        <taxon>Hexapoda</taxon>
        <taxon>Insecta</taxon>
        <taxon>Pterygota</taxon>
        <taxon>Neoptera</taxon>
        <taxon>Endopterygota</taxon>
        <taxon>Coleoptera</taxon>
        <taxon>Polyphaga</taxon>
        <taxon>Cucujiformia</taxon>
        <taxon>Tenebrionidae</taxon>
        <taxon>Tenebrionidae incertae sedis</taxon>
        <taxon>Tribolium</taxon>
    </lineage>
</organism>
<dbReference type="AlphaFoldDB" id="D6W8Y1"/>
<dbReference type="EMBL" id="KQ971312">
    <property type="protein sequence ID" value="EEZ98410.1"/>
    <property type="molecule type" value="Genomic_DNA"/>
</dbReference>
<evidence type="ECO:0000313" key="1">
    <source>
        <dbReference type="EMBL" id="EEZ98410.1"/>
    </source>
</evidence>
<reference evidence="1 2" key="2">
    <citation type="journal article" date="2010" name="Nucleic Acids Res.">
        <title>BeetleBase in 2010: revisions to provide comprehensive genomic information for Tribolium castaneum.</title>
        <authorList>
            <person name="Kim H.S."/>
            <person name="Murphy T."/>
            <person name="Xia J."/>
            <person name="Caragea D."/>
            <person name="Park Y."/>
            <person name="Beeman R.W."/>
            <person name="Lorenzen M.D."/>
            <person name="Butcher S."/>
            <person name="Manak J.R."/>
            <person name="Brown S.J."/>
        </authorList>
    </citation>
    <scope>GENOME REANNOTATION</scope>
    <source>
        <strain evidence="1 2">Georgia GA2</strain>
    </source>
</reference>
<keyword evidence="2" id="KW-1185">Reference proteome</keyword>
<dbReference type="Proteomes" id="UP000007266">
    <property type="component" value="Linkage group 2"/>
</dbReference>
<name>D6W8Y1_TRICA</name>
<sequence length="169" mass="19559">MWVVLRQLVPLLSSLSTRRRRFNIVLLPLSVAKMSIRNSPQIKNFQSISNNHRDVRSELRIPFIALVCRIIISSHIRSIIDGCFAAVISFRYPLPVHWSAALLPPACHILLRENPPLFTVELKPIRGNDFELGCVLCVLECFLKQRLHFTPIPNYQSMTFFRLRLSRVL</sequence>
<dbReference type="HOGENOM" id="CLU_1580540_0_0_1"/>
<accession>D6W8Y1</accession>
<gene>
    <name evidence="1" type="primary">GLEAN_00878</name>
    <name evidence="1" type="ORF">TcasGA2_TC000878</name>
</gene>
<evidence type="ECO:0000313" key="2">
    <source>
        <dbReference type="Proteomes" id="UP000007266"/>
    </source>
</evidence>
<reference evidence="1 2" key="1">
    <citation type="journal article" date="2008" name="Nature">
        <title>The genome of the model beetle and pest Tribolium castaneum.</title>
        <authorList>
            <consortium name="Tribolium Genome Sequencing Consortium"/>
            <person name="Richards S."/>
            <person name="Gibbs R.A."/>
            <person name="Weinstock G.M."/>
            <person name="Brown S.J."/>
            <person name="Denell R."/>
            <person name="Beeman R.W."/>
            <person name="Gibbs R."/>
            <person name="Beeman R.W."/>
            <person name="Brown S.J."/>
            <person name="Bucher G."/>
            <person name="Friedrich M."/>
            <person name="Grimmelikhuijzen C.J."/>
            <person name="Klingler M."/>
            <person name="Lorenzen M."/>
            <person name="Richards S."/>
            <person name="Roth S."/>
            <person name="Schroder R."/>
            <person name="Tautz D."/>
            <person name="Zdobnov E.M."/>
            <person name="Muzny D."/>
            <person name="Gibbs R.A."/>
            <person name="Weinstock G.M."/>
            <person name="Attaway T."/>
            <person name="Bell S."/>
            <person name="Buhay C.J."/>
            <person name="Chandrabose M.N."/>
            <person name="Chavez D."/>
            <person name="Clerk-Blankenburg K.P."/>
            <person name="Cree A."/>
            <person name="Dao M."/>
            <person name="Davis C."/>
            <person name="Chacko J."/>
            <person name="Dinh H."/>
            <person name="Dugan-Rocha S."/>
            <person name="Fowler G."/>
            <person name="Garner T.T."/>
            <person name="Garnes J."/>
            <person name="Gnirke A."/>
            <person name="Hawes A."/>
            <person name="Hernandez J."/>
            <person name="Hines S."/>
            <person name="Holder M."/>
            <person name="Hume J."/>
            <person name="Jhangiani S.N."/>
            <person name="Joshi V."/>
            <person name="Khan Z.M."/>
            <person name="Jackson L."/>
            <person name="Kovar C."/>
            <person name="Kowis A."/>
            <person name="Lee S."/>
            <person name="Lewis L.R."/>
            <person name="Margolis J."/>
            <person name="Morgan M."/>
            <person name="Nazareth L.V."/>
            <person name="Nguyen N."/>
            <person name="Okwuonu G."/>
            <person name="Parker D."/>
            <person name="Richards S."/>
            <person name="Ruiz S.J."/>
            <person name="Santibanez J."/>
            <person name="Savard J."/>
            <person name="Scherer S.E."/>
            <person name="Schneider B."/>
            <person name="Sodergren E."/>
            <person name="Tautz D."/>
            <person name="Vattahil S."/>
            <person name="Villasana D."/>
            <person name="White C.S."/>
            <person name="Wright R."/>
            <person name="Park Y."/>
            <person name="Beeman R.W."/>
            <person name="Lord J."/>
            <person name="Oppert B."/>
            <person name="Lorenzen M."/>
            <person name="Brown S."/>
            <person name="Wang L."/>
            <person name="Savard J."/>
            <person name="Tautz D."/>
            <person name="Richards S."/>
            <person name="Weinstock G."/>
            <person name="Gibbs R.A."/>
            <person name="Liu Y."/>
            <person name="Worley K."/>
            <person name="Weinstock G."/>
            <person name="Elsik C.G."/>
            <person name="Reese J.T."/>
            <person name="Elhaik E."/>
            <person name="Landan G."/>
            <person name="Graur D."/>
            <person name="Arensburger P."/>
            <person name="Atkinson P."/>
            <person name="Beeman R.W."/>
            <person name="Beidler J."/>
            <person name="Brown S.J."/>
            <person name="Demuth J.P."/>
            <person name="Drury D.W."/>
            <person name="Du Y.Z."/>
            <person name="Fujiwara H."/>
            <person name="Lorenzen M."/>
            <person name="Maselli V."/>
            <person name="Osanai M."/>
            <person name="Park Y."/>
            <person name="Robertson H.M."/>
            <person name="Tu Z."/>
            <person name="Wang J.J."/>
            <person name="Wang S."/>
            <person name="Richards S."/>
            <person name="Song H."/>
            <person name="Zhang L."/>
            <person name="Sodergren E."/>
            <person name="Werner D."/>
            <person name="Stanke M."/>
            <person name="Morgenstern B."/>
            <person name="Solovyev V."/>
            <person name="Kosarev P."/>
            <person name="Brown G."/>
            <person name="Chen H.C."/>
            <person name="Ermolaeva O."/>
            <person name="Hlavina W."/>
            <person name="Kapustin Y."/>
            <person name="Kiryutin B."/>
            <person name="Kitts P."/>
            <person name="Maglott D."/>
            <person name="Pruitt K."/>
            <person name="Sapojnikov V."/>
            <person name="Souvorov A."/>
            <person name="Mackey A.J."/>
            <person name="Waterhouse R.M."/>
            <person name="Wyder S."/>
            <person name="Zdobnov E.M."/>
            <person name="Zdobnov E.M."/>
            <person name="Wyder S."/>
            <person name="Kriventseva E.V."/>
            <person name="Kadowaki T."/>
            <person name="Bork P."/>
            <person name="Aranda M."/>
            <person name="Bao R."/>
            <person name="Beermann A."/>
            <person name="Berns N."/>
            <person name="Bolognesi R."/>
            <person name="Bonneton F."/>
            <person name="Bopp D."/>
            <person name="Brown S.J."/>
            <person name="Bucher G."/>
            <person name="Butts T."/>
            <person name="Chaumot A."/>
            <person name="Denell R.E."/>
            <person name="Ferrier D.E."/>
            <person name="Friedrich M."/>
            <person name="Gordon C.M."/>
            <person name="Jindra M."/>
            <person name="Klingler M."/>
            <person name="Lan Q."/>
            <person name="Lattorff H.M."/>
            <person name="Laudet V."/>
            <person name="von Levetsow C."/>
            <person name="Liu Z."/>
            <person name="Lutz R."/>
            <person name="Lynch J.A."/>
            <person name="da Fonseca R.N."/>
            <person name="Posnien N."/>
            <person name="Reuter R."/>
            <person name="Roth S."/>
            <person name="Savard J."/>
            <person name="Schinko J.B."/>
            <person name="Schmitt C."/>
            <person name="Schoppmeier M."/>
            <person name="Schroder R."/>
            <person name="Shippy T.D."/>
            <person name="Simonnet F."/>
            <person name="Marques-Souza H."/>
            <person name="Tautz D."/>
            <person name="Tomoyasu Y."/>
            <person name="Trauner J."/>
            <person name="Van der Zee M."/>
            <person name="Vervoort M."/>
            <person name="Wittkopp N."/>
            <person name="Wimmer E.A."/>
            <person name="Yang X."/>
            <person name="Jones A.K."/>
            <person name="Sattelle D.B."/>
            <person name="Ebert P.R."/>
            <person name="Nelson D."/>
            <person name="Scott J.G."/>
            <person name="Beeman R.W."/>
            <person name="Muthukrishnan S."/>
            <person name="Kramer K.J."/>
            <person name="Arakane Y."/>
            <person name="Beeman R.W."/>
            <person name="Zhu Q."/>
            <person name="Hogenkamp D."/>
            <person name="Dixit R."/>
            <person name="Oppert B."/>
            <person name="Jiang H."/>
            <person name="Zou Z."/>
            <person name="Marshall J."/>
            <person name="Elpidina E."/>
            <person name="Vinokurov K."/>
            <person name="Oppert C."/>
            <person name="Zou Z."/>
            <person name="Evans J."/>
            <person name="Lu Z."/>
            <person name="Zhao P."/>
            <person name="Sumathipala N."/>
            <person name="Altincicek B."/>
            <person name="Vilcinskas A."/>
            <person name="Williams M."/>
            <person name="Hultmark D."/>
            <person name="Hetru C."/>
            <person name="Jiang H."/>
            <person name="Grimmelikhuijzen C.J."/>
            <person name="Hauser F."/>
            <person name="Cazzamali G."/>
            <person name="Williamson M."/>
            <person name="Park Y."/>
            <person name="Li B."/>
            <person name="Tanaka Y."/>
            <person name="Predel R."/>
            <person name="Neupert S."/>
            <person name="Schachtner J."/>
            <person name="Verleyen P."/>
            <person name="Raible F."/>
            <person name="Bork P."/>
            <person name="Friedrich M."/>
            <person name="Walden K.K."/>
            <person name="Robertson H.M."/>
            <person name="Angeli S."/>
            <person name="Foret S."/>
            <person name="Bucher G."/>
            <person name="Schuetz S."/>
            <person name="Maleszka R."/>
            <person name="Wimmer E.A."/>
            <person name="Beeman R.W."/>
            <person name="Lorenzen M."/>
            <person name="Tomoyasu Y."/>
            <person name="Miller S.C."/>
            <person name="Grossmann D."/>
            <person name="Bucher G."/>
        </authorList>
    </citation>
    <scope>NUCLEOTIDE SEQUENCE [LARGE SCALE GENOMIC DNA]</scope>
    <source>
        <strain evidence="1 2">Georgia GA2</strain>
    </source>
</reference>
<proteinExistence type="predicted"/>